<dbReference type="CDD" id="cd09077">
    <property type="entry name" value="R1-I-EN"/>
    <property type="match status" value="1"/>
</dbReference>
<gene>
    <name evidence="6" type="primary">LOC139355056</name>
</gene>
<feature type="compositionally biased region" description="Basic and acidic residues" evidence="2">
    <location>
        <begin position="188"/>
        <end position="198"/>
    </location>
</feature>
<organism evidence="5 6">
    <name type="scientific">Drosophila suzukii</name>
    <name type="common">Spotted-wing drosophila fruit fly</name>
    <dbReference type="NCBI Taxonomy" id="28584"/>
    <lineage>
        <taxon>Eukaryota</taxon>
        <taxon>Metazoa</taxon>
        <taxon>Ecdysozoa</taxon>
        <taxon>Arthropoda</taxon>
        <taxon>Hexapoda</taxon>
        <taxon>Insecta</taxon>
        <taxon>Pterygota</taxon>
        <taxon>Neoptera</taxon>
        <taxon>Endopterygota</taxon>
        <taxon>Diptera</taxon>
        <taxon>Brachycera</taxon>
        <taxon>Muscomorpha</taxon>
        <taxon>Ephydroidea</taxon>
        <taxon>Drosophilidae</taxon>
        <taxon>Drosophila</taxon>
        <taxon>Sophophora</taxon>
    </lineage>
</organism>
<dbReference type="SUPFAM" id="SSF56672">
    <property type="entry name" value="DNA/RNA polymerases"/>
    <property type="match status" value="1"/>
</dbReference>
<feature type="region of interest" description="Disordered" evidence="2">
    <location>
        <begin position="518"/>
        <end position="545"/>
    </location>
</feature>
<dbReference type="Proteomes" id="UP001652628">
    <property type="component" value="Unplaced"/>
</dbReference>
<sequence length="1215" mass="133173">MSTKNETTPGGNHTSGNPPVGTPTARARILEALNPIPNNKPDKTVANLAVSTVNAPSLSRRIENKGTEAAGAFKSSSKLLRSPVLEKPAGQPSTREDDKLQDAAKRQRDPGSPTGGQRTASAKRPKADQELTGPEQLAEIGALLDEVLHLTSVMQVRHINVTMKAMFSRMKSLQEGAVISFNQVGDSHQQKEPTECNKCKGPLRNSESKEQQTPVCLQKDNAAQTEFWRNATQGPMVTSAAQTDLWRRLSQPGTVLNGGEPPTSPAQSSARRAPAGSQQKKKRNPHEEHAKKRDPRGKTAAGGSAGKDDGKDATTAWRKAAPKKRARKPHRPDALIVEANGKTYSEVLAMVTRRDDGKLQSLSTRVNKVRRTANGNLLLELNRSEDTSTEEIKQSLEAVLGEATAVRALSESARTRTVVISDLDPLVEAVDVTKALVDQFAVNAESVKLRSLRPSHRDTQTAVVGLPSRDAEAVLCKGKIKLGWSICKVKERDSQPRCYKCLEIGHIAIKCHSKVDRSGRTEVEEPPSRKQAVSSRRKKSRSQTPRMEVIQINLNHCRAAQDLLLQSARECKADLAVISEPYKVKDDGDWITDTSGKAAIWLCRRNGKSFLDVHKGSGFVRARIGEMWVYSCYLAPSLSTTDFSHALDTIAFDARGRYPAIIAGDFNAWAEEWGCPSSNIRGHTLLNAFATLDVTLLNEGTQETFNRAGAGSIIDLTFVSSALARRSHWRIGDFFTASDHEAILCTVGTRPGPETRNRAVKGYRQETLNAEAMSRCLADMHCSTEADANTNADAIAASLEDACRTGMLMRKPYSRDHEPVPWWNSEIATLRRICLRARRALQRSRRTDRAEAAHVAFKQARRTLKHAILDSKRECFLKLCDAAEQDPWGGAYRLVVKRVSAGSRSPTDPETLSDIVRTLFPSGSAKESVQHETAPTWEIEEVTEAEVAEAGRSLQNNKAPGPDAVPNRAMKLALGLRPGTFADLYSACLREGTFPRRWKVQKLLLLNKPGKPPGEASSYRPICLLDTVGKVFEKLISKRLNLAVDAAGGLSTAQFGFRKGKSTLDAIQMVTGTAAEAIRGKRWKGGTKKYCLLVTLDIKNAFNTANWTRIMQALRRLRILEYLTRIVDSYLGERVLLFDTSDGPKEYCVTAGVPQGSVLGPLLWNTMYDGVLRLPMPANVHVIGQDDSRSGGHGKHCGEEGGIMALTRRAPTRGT</sequence>
<dbReference type="Pfam" id="PF14529">
    <property type="entry name" value="Exo_endo_phos_2"/>
    <property type="match status" value="1"/>
</dbReference>
<evidence type="ECO:0008006" key="7">
    <source>
        <dbReference type="Google" id="ProtNLM"/>
    </source>
</evidence>
<dbReference type="InterPro" id="IPR000477">
    <property type="entry name" value="RT_dom"/>
</dbReference>
<evidence type="ECO:0000256" key="2">
    <source>
        <dbReference type="SAM" id="MobiDB-lite"/>
    </source>
</evidence>
<dbReference type="SUPFAM" id="SSF56219">
    <property type="entry name" value="DNase I-like"/>
    <property type="match status" value="1"/>
</dbReference>
<keyword evidence="1" id="KW-0479">Metal-binding</keyword>
<dbReference type="GeneID" id="139355056"/>
<feature type="compositionally biased region" description="Basic and acidic residues" evidence="2">
    <location>
        <begin position="94"/>
        <end position="109"/>
    </location>
</feature>
<dbReference type="InterPro" id="IPR043502">
    <property type="entry name" value="DNA/RNA_pol_sf"/>
</dbReference>
<dbReference type="InterPro" id="IPR001878">
    <property type="entry name" value="Znf_CCHC"/>
</dbReference>
<feature type="region of interest" description="Disordered" evidence="2">
    <location>
        <begin position="185"/>
        <end position="215"/>
    </location>
</feature>
<keyword evidence="1" id="KW-0862">Zinc</keyword>
<feature type="domain" description="CCHC-type" evidence="3">
    <location>
        <begin position="497"/>
        <end position="511"/>
    </location>
</feature>
<evidence type="ECO:0000313" key="5">
    <source>
        <dbReference type="Proteomes" id="UP001652628"/>
    </source>
</evidence>
<feature type="region of interest" description="Disordered" evidence="2">
    <location>
        <begin position="251"/>
        <end position="333"/>
    </location>
</feature>
<proteinExistence type="predicted"/>
<feature type="compositionally biased region" description="Basic residues" evidence="2">
    <location>
        <begin position="320"/>
        <end position="330"/>
    </location>
</feature>
<dbReference type="PROSITE" id="PS50878">
    <property type="entry name" value="RT_POL"/>
    <property type="match status" value="1"/>
</dbReference>
<dbReference type="CDD" id="cd01650">
    <property type="entry name" value="RT_nLTR_like"/>
    <property type="match status" value="1"/>
</dbReference>
<dbReference type="PANTHER" id="PTHR19446">
    <property type="entry name" value="REVERSE TRANSCRIPTASES"/>
    <property type="match status" value="1"/>
</dbReference>
<dbReference type="PROSITE" id="PS50158">
    <property type="entry name" value="ZF_CCHC"/>
    <property type="match status" value="1"/>
</dbReference>
<dbReference type="InterPro" id="IPR005135">
    <property type="entry name" value="Endo/exonuclease/phosphatase"/>
</dbReference>
<evidence type="ECO:0000259" key="4">
    <source>
        <dbReference type="PROSITE" id="PS50878"/>
    </source>
</evidence>
<evidence type="ECO:0000313" key="6">
    <source>
        <dbReference type="RefSeq" id="XP_070855467.1"/>
    </source>
</evidence>
<feature type="domain" description="Reverse transcriptase" evidence="4">
    <location>
        <begin position="987"/>
        <end position="1215"/>
    </location>
</feature>
<feature type="region of interest" description="Disordered" evidence="2">
    <location>
        <begin position="53"/>
        <end position="131"/>
    </location>
</feature>
<name>A0ABM4TZS4_DROSZ</name>
<dbReference type="Pfam" id="PF00078">
    <property type="entry name" value="RVT_1"/>
    <property type="match status" value="1"/>
</dbReference>
<evidence type="ECO:0000259" key="3">
    <source>
        <dbReference type="PROSITE" id="PS50158"/>
    </source>
</evidence>
<evidence type="ECO:0000256" key="1">
    <source>
        <dbReference type="PROSITE-ProRule" id="PRU00047"/>
    </source>
</evidence>
<keyword evidence="1" id="KW-0863">Zinc-finger</keyword>
<feature type="region of interest" description="Disordered" evidence="2">
    <location>
        <begin position="1"/>
        <end position="27"/>
    </location>
</feature>
<dbReference type="InterPro" id="IPR036691">
    <property type="entry name" value="Endo/exonu/phosph_ase_sf"/>
</dbReference>
<accession>A0ABM4TZS4</accession>
<dbReference type="Gene3D" id="3.60.10.10">
    <property type="entry name" value="Endonuclease/exonuclease/phosphatase"/>
    <property type="match status" value="1"/>
</dbReference>
<feature type="compositionally biased region" description="Polar residues" evidence="2">
    <location>
        <begin position="1"/>
        <end position="17"/>
    </location>
</feature>
<feature type="compositionally biased region" description="Low complexity" evidence="2">
    <location>
        <begin position="265"/>
        <end position="278"/>
    </location>
</feature>
<protein>
    <recommendedName>
        <fullName evidence="7">Reverse transcriptase domain-containing protein</fullName>
    </recommendedName>
</protein>
<feature type="compositionally biased region" description="Basic and acidic residues" evidence="2">
    <location>
        <begin position="518"/>
        <end position="528"/>
    </location>
</feature>
<keyword evidence="5" id="KW-1185">Reference proteome</keyword>
<dbReference type="RefSeq" id="XP_070855467.1">
    <property type="nucleotide sequence ID" value="XM_070999366.1"/>
</dbReference>
<reference evidence="6" key="1">
    <citation type="submission" date="2025-08" db="UniProtKB">
        <authorList>
            <consortium name="RefSeq"/>
        </authorList>
    </citation>
    <scope>IDENTIFICATION</scope>
</reference>